<dbReference type="SUPFAM" id="SSF54427">
    <property type="entry name" value="NTF2-like"/>
    <property type="match status" value="1"/>
</dbReference>
<evidence type="ECO:0000259" key="2">
    <source>
        <dbReference type="Pfam" id="PF12680"/>
    </source>
</evidence>
<accession>A0A2M7G4A1</accession>
<protein>
    <recommendedName>
        <fullName evidence="2">SnoaL-like domain-containing protein</fullName>
    </recommendedName>
</protein>
<proteinExistence type="predicted"/>
<dbReference type="Pfam" id="PF12680">
    <property type="entry name" value="SnoaL_2"/>
    <property type="match status" value="1"/>
</dbReference>
<evidence type="ECO:0000313" key="3">
    <source>
        <dbReference type="EMBL" id="PIW16693.1"/>
    </source>
</evidence>
<reference evidence="3 4" key="1">
    <citation type="submission" date="2017-09" db="EMBL/GenBank/DDBJ databases">
        <title>Depth-based differentiation of microbial function through sediment-hosted aquifers and enrichment of novel symbionts in the deep terrestrial subsurface.</title>
        <authorList>
            <person name="Probst A.J."/>
            <person name="Ladd B."/>
            <person name="Jarett J.K."/>
            <person name="Geller-Mcgrath D.E."/>
            <person name="Sieber C.M."/>
            <person name="Emerson J.B."/>
            <person name="Anantharaman K."/>
            <person name="Thomas B.C."/>
            <person name="Malmstrom R."/>
            <person name="Stieglmeier M."/>
            <person name="Klingl A."/>
            <person name="Woyke T."/>
            <person name="Ryan C.M."/>
            <person name="Banfield J.F."/>
        </authorList>
    </citation>
    <scope>NUCLEOTIDE SEQUENCE [LARGE SCALE GENOMIC DNA]</scope>
    <source>
        <strain evidence="3">CG17_big_fil_post_rev_8_21_14_2_50_48_46</strain>
    </source>
</reference>
<dbReference type="InterPro" id="IPR037401">
    <property type="entry name" value="SnoaL-like"/>
</dbReference>
<dbReference type="EMBL" id="PFFQ01000037">
    <property type="protein sequence ID" value="PIW16693.1"/>
    <property type="molecule type" value="Genomic_DNA"/>
</dbReference>
<organism evidence="3 4">
    <name type="scientific">bacterium (Candidatus Blackallbacteria) CG17_big_fil_post_rev_8_21_14_2_50_48_46</name>
    <dbReference type="NCBI Taxonomy" id="2014261"/>
    <lineage>
        <taxon>Bacteria</taxon>
        <taxon>Candidatus Blackallbacteria</taxon>
    </lineage>
</organism>
<comment type="caution">
    <text evidence="3">The sequence shown here is derived from an EMBL/GenBank/DDBJ whole genome shotgun (WGS) entry which is preliminary data.</text>
</comment>
<evidence type="ECO:0000256" key="1">
    <source>
        <dbReference type="SAM" id="SignalP"/>
    </source>
</evidence>
<gene>
    <name evidence="3" type="ORF">COW36_13080</name>
</gene>
<evidence type="ECO:0000313" key="4">
    <source>
        <dbReference type="Proteomes" id="UP000231019"/>
    </source>
</evidence>
<dbReference type="AlphaFoldDB" id="A0A2M7G4A1"/>
<keyword evidence="1" id="KW-0732">Signal</keyword>
<dbReference type="InterPro" id="IPR032710">
    <property type="entry name" value="NTF2-like_dom_sf"/>
</dbReference>
<feature type="domain" description="SnoaL-like" evidence="2">
    <location>
        <begin position="42"/>
        <end position="144"/>
    </location>
</feature>
<sequence>MRAVLLSVLLLPGLLGPAFAQTSDLPPRWQEIRQDYADKALIEKFYTAFQKGDGATMAACYHRDAKFTDPVFGTLRGAEIGAMWKMLLEISQGGLKIHFRDADAHLGMGKAHWDADYTFSATGLPVHNSIDAEFEIREGLIYRHQDHFSLHRWSSQALGLPGFLFGNTSFLQNALRQQVREKLKLWMQAHP</sequence>
<dbReference type="Gene3D" id="3.10.450.50">
    <property type="match status" value="1"/>
</dbReference>
<feature type="signal peptide" evidence="1">
    <location>
        <begin position="1"/>
        <end position="20"/>
    </location>
</feature>
<name>A0A2M7G4A1_9BACT</name>
<feature type="chain" id="PRO_5014623937" description="SnoaL-like domain-containing protein" evidence="1">
    <location>
        <begin position="21"/>
        <end position="191"/>
    </location>
</feature>
<dbReference type="Proteomes" id="UP000231019">
    <property type="component" value="Unassembled WGS sequence"/>
</dbReference>